<proteinExistence type="predicted"/>
<dbReference type="RefSeq" id="WP_310066611.1">
    <property type="nucleotide sequence ID" value="NZ_JAVDQN010000002.1"/>
</dbReference>
<protein>
    <recommendedName>
        <fullName evidence="3">Chemotaxis protein</fullName>
    </recommendedName>
</protein>
<comment type="caution">
    <text evidence="1">The sequence shown here is derived from an EMBL/GenBank/DDBJ whole genome shotgun (WGS) entry which is preliminary data.</text>
</comment>
<gene>
    <name evidence="1" type="ORF">J2776_002897</name>
</gene>
<dbReference type="Proteomes" id="UP001185254">
    <property type="component" value="Unassembled WGS sequence"/>
</dbReference>
<dbReference type="EMBL" id="JAVDQN010000002">
    <property type="protein sequence ID" value="MDR6376197.1"/>
    <property type="molecule type" value="Genomic_DNA"/>
</dbReference>
<name>A0ABU1KZ68_9BURK</name>
<keyword evidence="2" id="KW-1185">Reference proteome</keyword>
<reference evidence="1 2" key="1">
    <citation type="submission" date="2023-07" db="EMBL/GenBank/DDBJ databases">
        <title>Sorghum-associated microbial communities from plants grown in Nebraska, USA.</title>
        <authorList>
            <person name="Schachtman D."/>
        </authorList>
    </citation>
    <scope>NUCLEOTIDE SEQUENCE [LARGE SCALE GENOMIC DNA]</scope>
    <source>
        <strain evidence="1 2">DS1039</strain>
    </source>
</reference>
<evidence type="ECO:0000313" key="2">
    <source>
        <dbReference type="Proteomes" id="UP001185254"/>
    </source>
</evidence>
<evidence type="ECO:0000313" key="1">
    <source>
        <dbReference type="EMBL" id="MDR6376197.1"/>
    </source>
</evidence>
<accession>A0ABU1KZ68</accession>
<organism evidence="1 2">
    <name type="scientific">Paraburkholderia caledonica</name>
    <dbReference type="NCBI Taxonomy" id="134536"/>
    <lineage>
        <taxon>Bacteria</taxon>
        <taxon>Pseudomonadati</taxon>
        <taxon>Pseudomonadota</taxon>
        <taxon>Betaproteobacteria</taxon>
        <taxon>Burkholderiales</taxon>
        <taxon>Burkholderiaceae</taxon>
        <taxon>Paraburkholderia</taxon>
    </lineage>
</organism>
<evidence type="ECO:0008006" key="3">
    <source>
        <dbReference type="Google" id="ProtNLM"/>
    </source>
</evidence>
<sequence length="152" mass="16989">MHDSHTLIEQIRRSSELNSRLSRLVKLHPTLFQLSKFTTSELKRINEMTTRFPFASAAGPLYETAASYRSLEADINGLLQLVNTAISGLRAVTDAGLTLIPVQGKRAAKFEEANSKMDRDIFRIEDQVTALISVVTSTADPIDRLMEALERK</sequence>